<keyword evidence="2" id="KW-1185">Reference proteome</keyword>
<evidence type="ECO:0000313" key="2">
    <source>
        <dbReference type="Proteomes" id="UP001464378"/>
    </source>
</evidence>
<gene>
    <name evidence="1" type="ORF">WMO64_13440</name>
</gene>
<sequence>MNDSPCSAAVRRRRIITDALLLLFLLVLLVASLSFPIPTIGAALRAAQQEILFGPGEIVAEFTRDELPEDAPDFDRGYVLQWEGRYALFTFSYYDVSWHQWDRPVVLEPSPDLPLTAAARSSPQYVLIYSQTDSITRVEAVHPCLDSDLRDIQPLITSPALALGNQLFFLPLAQSLSGTPVVLDAVQLRGYDASGALVYESPVPSIWSERYGITLSDSEGR</sequence>
<dbReference type="RefSeq" id="WP_349232299.1">
    <property type="nucleotide sequence ID" value="NZ_JBBMFK010000025.1"/>
</dbReference>
<proteinExistence type="predicted"/>
<name>A0ABV1EC96_9FIRM</name>
<dbReference type="Proteomes" id="UP001464378">
    <property type="component" value="Unassembled WGS sequence"/>
</dbReference>
<dbReference type="Pfam" id="PF16447">
    <property type="entry name" value="DUF5044"/>
    <property type="match status" value="1"/>
</dbReference>
<organism evidence="1 2">
    <name type="scientific">Pseudoflavonifractor intestinihominis</name>
    <dbReference type="NCBI Taxonomy" id="3133171"/>
    <lineage>
        <taxon>Bacteria</taxon>
        <taxon>Bacillati</taxon>
        <taxon>Bacillota</taxon>
        <taxon>Clostridia</taxon>
        <taxon>Eubacteriales</taxon>
        <taxon>Oscillospiraceae</taxon>
        <taxon>Pseudoflavonifractor</taxon>
    </lineage>
</organism>
<reference evidence="1 2" key="1">
    <citation type="submission" date="2024-03" db="EMBL/GenBank/DDBJ databases">
        <title>Human intestinal bacterial collection.</title>
        <authorList>
            <person name="Pauvert C."/>
            <person name="Hitch T.C.A."/>
            <person name="Clavel T."/>
        </authorList>
    </citation>
    <scope>NUCLEOTIDE SEQUENCE [LARGE SCALE GENOMIC DNA]</scope>
    <source>
        <strain evidence="1 2">CLA-AP-H29</strain>
    </source>
</reference>
<comment type="caution">
    <text evidence="1">The sequence shown here is derived from an EMBL/GenBank/DDBJ whole genome shotgun (WGS) entry which is preliminary data.</text>
</comment>
<dbReference type="EMBL" id="JBBMFK010000025">
    <property type="protein sequence ID" value="MEQ2444464.1"/>
    <property type="molecule type" value="Genomic_DNA"/>
</dbReference>
<accession>A0ABV1EC96</accession>
<dbReference type="InterPro" id="IPR032243">
    <property type="entry name" value="DUF5044"/>
</dbReference>
<evidence type="ECO:0000313" key="1">
    <source>
        <dbReference type="EMBL" id="MEQ2444464.1"/>
    </source>
</evidence>
<protein>
    <submittedName>
        <fullName evidence="1">DUF5044 domain-containing protein</fullName>
    </submittedName>
</protein>